<accession>A0A1G7I2M7</accession>
<dbReference type="AlphaFoldDB" id="A0A1G7I2M7"/>
<name>A0A1G7I2M7_RHOCA</name>
<dbReference type="OrthoDB" id="8420616at2"/>
<sequence>MGTGGVGVLLSFCLVASSTCSSSASTAELDGAVARAVALGSLYAPIADRKKLAAAMLAYWEDFDKRLPRLSPVEEAWLKTEMGSEGPRLSRAVNSKEYALWSVTLRVDGCLANVRSVLRVQDSETERATEMLYWNNLTNCYSDAGDLNDQLLKAELSNGRFDGPFHIVGLNLVRSIITNTIVPSAMVDAMGWSLAKQ</sequence>
<reference evidence="1 2" key="1">
    <citation type="submission" date="2016-10" db="EMBL/GenBank/DDBJ databases">
        <authorList>
            <person name="de Groot N.N."/>
        </authorList>
    </citation>
    <scope>NUCLEOTIDE SEQUENCE [LARGE SCALE GENOMIC DNA]</scope>
    <source>
        <strain evidence="2">DSM 938 / 37b4</strain>
    </source>
</reference>
<protein>
    <submittedName>
        <fullName evidence="1">Uncharacterized protein</fullName>
    </submittedName>
</protein>
<proteinExistence type="predicted"/>
<evidence type="ECO:0000313" key="2">
    <source>
        <dbReference type="Proteomes" id="UP000183812"/>
    </source>
</evidence>
<dbReference type="EMBL" id="FNAY01000006">
    <property type="protein sequence ID" value="SDF06991.1"/>
    <property type="molecule type" value="Genomic_DNA"/>
</dbReference>
<dbReference type="RefSeq" id="WP_139182415.1">
    <property type="nucleotide sequence ID" value="NZ_CP119563.1"/>
</dbReference>
<organism evidence="1 2">
    <name type="scientific">Rhodobacter capsulatus</name>
    <name type="common">Rhodopseudomonas capsulata</name>
    <dbReference type="NCBI Taxonomy" id="1061"/>
    <lineage>
        <taxon>Bacteria</taxon>
        <taxon>Pseudomonadati</taxon>
        <taxon>Pseudomonadota</taxon>
        <taxon>Alphaproteobacteria</taxon>
        <taxon>Rhodobacterales</taxon>
        <taxon>Rhodobacter group</taxon>
        <taxon>Rhodobacter</taxon>
    </lineage>
</organism>
<evidence type="ECO:0000313" key="1">
    <source>
        <dbReference type="EMBL" id="SDF06991.1"/>
    </source>
</evidence>
<gene>
    <name evidence="1" type="ORF">SAMN04244550_01640</name>
</gene>
<dbReference type="Proteomes" id="UP000183812">
    <property type="component" value="Unassembled WGS sequence"/>
</dbReference>